<evidence type="ECO:0008006" key="4">
    <source>
        <dbReference type="Google" id="ProtNLM"/>
    </source>
</evidence>
<feature type="chain" id="PRO_5011744256" description="Peptidase propeptide and YPEB domain-containing protein" evidence="1">
    <location>
        <begin position="22"/>
        <end position="85"/>
    </location>
</feature>
<organism evidence="2 3">
    <name type="scientific">Pseudoalteromonas denitrificans DSM 6059</name>
    <dbReference type="NCBI Taxonomy" id="1123010"/>
    <lineage>
        <taxon>Bacteria</taxon>
        <taxon>Pseudomonadati</taxon>
        <taxon>Pseudomonadota</taxon>
        <taxon>Gammaproteobacteria</taxon>
        <taxon>Alteromonadales</taxon>
        <taxon>Pseudoalteromonadaceae</taxon>
        <taxon>Pseudoalteromonas</taxon>
    </lineage>
</organism>
<dbReference type="AlphaFoldDB" id="A0A1I1R388"/>
<dbReference type="OrthoDB" id="5772592at2"/>
<reference evidence="2 3" key="1">
    <citation type="submission" date="2016-10" db="EMBL/GenBank/DDBJ databases">
        <authorList>
            <person name="de Groot N.N."/>
        </authorList>
    </citation>
    <scope>NUCLEOTIDE SEQUENCE [LARGE SCALE GENOMIC DNA]</scope>
    <source>
        <strain evidence="2 3">DSM 6059</strain>
    </source>
</reference>
<evidence type="ECO:0000256" key="1">
    <source>
        <dbReference type="SAM" id="SignalP"/>
    </source>
</evidence>
<gene>
    <name evidence="2" type="ORF">SAMN02745724_04028</name>
</gene>
<dbReference type="EMBL" id="FOLO01000044">
    <property type="protein sequence ID" value="SFD26023.1"/>
    <property type="molecule type" value="Genomic_DNA"/>
</dbReference>
<name>A0A1I1R388_9GAMM</name>
<evidence type="ECO:0000313" key="2">
    <source>
        <dbReference type="EMBL" id="SFD26023.1"/>
    </source>
</evidence>
<proteinExistence type="predicted"/>
<sequence>MHYFNIIFLVLILSFPSFTDANNRAKQKAIGKKQAASLVQQKYPGKVLKIKDFKKHYKVRVLQPKGRVLDVTVNKKSGLVKKGKN</sequence>
<evidence type="ECO:0000313" key="3">
    <source>
        <dbReference type="Proteomes" id="UP000198862"/>
    </source>
</evidence>
<feature type="signal peptide" evidence="1">
    <location>
        <begin position="1"/>
        <end position="21"/>
    </location>
</feature>
<accession>A0A1I1R388</accession>
<dbReference type="STRING" id="1123010.SAMN02745724_04028"/>
<dbReference type="Proteomes" id="UP000198862">
    <property type="component" value="Unassembled WGS sequence"/>
</dbReference>
<dbReference type="RefSeq" id="WP_091988871.1">
    <property type="nucleotide sequence ID" value="NZ_FOLO01000044.1"/>
</dbReference>
<keyword evidence="3" id="KW-1185">Reference proteome</keyword>
<protein>
    <recommendedName>
        <fullName evidence="4">Peptidase propeptide and YPEB domain-containing protein</fullName>
    </recommendedName>
</protein>
<keyword evidence="1" id="KW-0732">Signal</keyword>